<dbReference type="GO" id="GO:0005634">
    <property type="term" value="C:nucleus"/>
    <property type="evidence" value="ECO:0007669"/>
    <property type="project" value="UniProtKB-SubCell"/>
</dbReference>
<keyword evidence="9" id="KW-1185">Reference proteome</keyword>
<dbReference type="AlphaFoldDB" id="A0A9P1E8G3"/>
<feature type="domain" description="TCP" evidence="7">
    <location>
        <begin position="99"/>
        <end position="153"/>
    </location>
</feature>
<dbReference type="InterPro" id="IPR005333">
    <property type="entry name" value="Transcription_factor_TCP"/>
</dbReference>
<dbReference type="Proteomes" id="UP001152484">
    <property type="component" value="Unassembled WGS sequence"/>
</dbReference>
<evidence type="ECO:0000256" key="1">
    <source>
        <dbReference type="ARBA" id="ARBA00004123"/>
    </source>
</evidence>
<comment type="caution">
    <text evidence="8">The sequence shown here is derived from an EMBL/GenBank/DDBJ whole genome shotgun (WGS) entry which is preliminary data.</text>
</comment>
<feature type="compositionally biased region" description="Basic and acidic residues" evidence="6">
    <location>
        <begin position="179"/>
        <end position="191"/>
    </location>
</feature>
<feature type="compositionally biased region" description="Basic and acidic residues" evidence="6">
    <location>
        <begin position="98"/>
        <end position="109"/>
    </location>
</feature>
<accession>A0A9P1E8G3</accession>
<organism evidence="8 9">
    <name type="scientific">Cuscuta europaea</name>
    <name type="common">European dodder</name>
    <dbReference type="NCBI Taxonomy" id="41803"/>
    <lineage>
        <taxon>Eukaryota</taxon>
        <taxon>Viridiplantae</taxon>
        <taxon>Streptophyta</taxon>
        <taxon>Embryophyta</taxon>
        <taxon>Tracheophyta</taxon>
        <taxon>Spermatophyta</taxon>
        <taxon>Magnoliopsida</taxon>
        <taxon>eudicotyledons</taxon>
        <taxon>Gunneridae</taxon>
        <taxon>Pentapetalae</taxon>
        <taxon>asterids</taxon>
        <taxon>lamiids</taxon>
        <taxon>Solanales</taxon>
        <taxon>Convolvulaceae</taxon>
        <taxon>Cuscuteae</taxon>
        <taxon>Cuscuta</taxon>
        <taxon>Cuscuta subgen. Cuscuta</taxon>
    </lineage>
</organism>
<evidence type="ECO:0000256" key="6">
    <source>
        <dbReference type="SAM" id="MobiDB-lite"/>
    </source>
</evidence>
<dbReference type="EMBL" id="CAMAPE010000019">
    <property type="protein sequence ID" value="CAH9086296.1"/>
    <property type="molecule type" value="Genomic_DNA"/>
</dbReference>
<evidence type="ECO:0000313" key="9">
    <source>
        <dbReference type="Proteomes" id="UP001152484"/>
    </source>
</evidence>
<sequence length="358" mass="38612">MSAIQERGGVGDGVGDGVSGPSSSTTSPRSSSSGQHGALSKEPVRSILKAEQVESGPEIISGHANNHRGFVPFVHRPILTPITQRPTPVSNTAPRRFSTKDRHTKVEGRGRRIRIPATCAARLFQLTRELGHKSDGETVEWLIEQSDQAKIKATGTETVPAVQMPVGGFQKVPTTSPATDKEKEDEKDQQAPKRQRISAKSEFVEATRVINHSLENPPRIPTPAKLPYAAPPVWAVNNARRMMVSSNAFWVIPLMNPPPSLHLLRPDFNIPARPSSSPPVARPLMNGGGMVPRANFPFTVRHNEMRSDSMAATESRPTVANMPNKTPPTVNIAAGGGRSSGGGDGIRAPKLRDFSLEI</sequence>
<name>A0A9P1E8G3_CUSEU</name>
<feature type="compositionally biased region" description="Polar residues" evidence="6">
    <location>
        <begin position="312"/>
        <end position="329"/>
    </location>
</feature>
<feature type="region of interest" description="Disordered" evidence="6">
    <location>
        <begin position="1"/>
        <end position="44"/>
    </location>
</feature>
<keyword evidence="4" id="KW-0804">Transcription</keyword>
<evidence type="ECO:0000256" key="3">
    <source>
        <dbReference type="ARBA" id="ARBA00023125"/>
    </source>
</evidence>
<feature type="compositionally biased region" description="Low complexity" evidence="6">
    <location>
        <begin position="19"/>
        <end position="34"/>
    </location>
</feature>
<keyword evidence="3" id="KW-0238">DNA-binding</keyword>
<dbReference type="GO" id="GO:0043565">
    <property type="term" value="F:sequence-specific DNA binding"/>
    <property type="evidence" value="ECO:0007669"/>
    <property type="project" value="TreeGrafter"/>
</dbReference>
<protein>
    <recommendedName>
        <fullName evidence="7">TCP domain-containing protein</fullName>
    </recommendedName>
</protein>
<feature type="compositionally biased region" description="Gly residues" evidence="6">
    <location>
        <begin position="334"/>
        <end position="345"/>
    </location>
</feature>
<reference evidence="8" key="1">
    <citation type="submission" date="2022-07" db="EMBL/GenBank/DDBJ databases">
        <authorList>
            <person name="Macas J."/>
            <person name="Novak P."/>
            <person name="Neumann P."/>
        </authorList>
    </citation>
    <scope>NUCLEOTIDE SEQUENCE</scope>
</reference>
<feature type="compositionally biased region" description="Polar residues" evidence="6">
    <location>
        <begin position="81"/>
        <end position="93"/>
    </location>
</feature>
<dbReference type="PROSITE" id="PS51369">
    <property type="entry name" value="TCP"/>
    <property type="match status" value="1"/>
</dbReference>
<comment type="subcellular location">
    <subcellularLocation>
        <location evidence="1">Nucleus</location>
    </subcellularLocation>
</comment>
<proteinExistence type="predicted"/>
<evidence type="ECO:0000256" key="2">
    <source>
        <dbReference type="ARBA" id="ARBA00023015"/>
    </source>
</evidence>
<feature type="region of interest" description="Disordered" evidence="6">
    <location>
        <begin position="81"/>
        <end position="109"/>
    </location>
</feature>
<dbReference type="PANTHER" id="PTHR31072">
    <property type="entry name" value="TRANSCRIPTION FACTOR TCP4-RELATED"/>
    <property type="match status" value="1"/>
</dbReference>
<dbReference type="Pfam" id="PF03634">
    <property type="entry name" value="TCP"/>
    <property type="match status" value="1"/>
</dbReference>
<dbReference type="PANTHER" id="PTHR31072:SF170">
    <property type="entry name" value="TRANSCRIPTION FACTOR TCP15-RELATED"/>
    <property type="match status" value="1"/>
</dbReference>
<evidence type="ECO:0000259" key="7">
    <source>
        <dbReference type="PROSITE" id="PS51369"/>
    </source>
</evidence>
<gene>
    <name evidence="8" type="ORF">CEURO_LOCUS9558</name>
</gene>
<feature type="compositionally biased region" description="Gly residues" evidence="6">
    <location>
        <begin position="8"/>
        <end position="18"/>
    </location>
</feature>
<keyword evidence="5" id="KW-0539">Nucleus</keyword>
<feature type="region of interest" description="Disordered" evidence="6">
    <location>
        <begin position="312"/>
        <end position="358"/>
    </location>
</feature>
<keyword evidence="2" id="KW-0805">Transcription regulation</keyword>
<evidence type="ECO:0000313" key="8">
    <source>
        <dbReference type="EMBL" id="CAH9086296.1"/>
    </source>
</evidence>
<evidence type="ECO:0000256" key="4">
    <source>
        <dbReference type="ARBA" id="ARBA00023163"/>
    </source>
</evidence>
<dbReference type="InterPro" id="IPR017887">
    <property type="entry name" value="TF_TCP_subgr"/>
</dbReference>
<dbReference type="GO" id="GO:0003700">
    <property type="term" value="F:DNA-binding transcription factor activity"/>
    <property type="evidence" value="ECO:0007669"/>
    <property type="project" value="InterPro"/>
</dbReference>
<evidence type="ECO:0000256" key="5">
    <source>
        <dbReference type="ARBA" id="ARBA00023242"/>
    </source>
</evidence>
<dbReference type="OrthoDB" id="1911901at2759"/>
<feature type="region of interest" description="Disordered" evidence="6">
    <location>
        <begin position="167"/>
        <end position="198"/>
    </location>
</feature>